<organism evidence="2 3">
    <name type="scientific">Trifolium medium</name>
    <dbReference type="NCBI Taxonomy" id="97028"/>
    <lineage>
        <taxon>Eukaryota</taxon>
        <taxon>Viridiplantae</taxon>
        <taxon>Streptophyta</taxon>
        <taxon>Embryophyta</taxon>
        <taxon>Tracheophyta</taxon>
        <taxon>Spermatophyta</taxon>
        <taxon>Magnoliopsida</taxon>
        <taxon>eudicotyledons</taxon>
        <taxon>Gunneridae</taxon>
        <taxon>Pentapetalae</taxon>
        <taxon>rosids</taxon>
        <taxon>fabids</taxon>
        <taxon>Fabales</taxon>
        <taxon>Fabaceae</taxon>
        <taxon>Papilionoideae</taxon>
        <taxon>50 kb inversion clade</taxon>
        <taxon>NPAAA clade</taxon>
        <taxon>Hologalegina</taxon>
        <taxon>IRL clade</taxon>
        <taxon>Trifolieae</taxon>
        <taxon>Trifolium</taxon>
    </lineage>
</organism>
<evidence type="ECO:0000259" key="1">
    <source>
        <dbReference type="Pfam" id="PF07734"/>
    </source>
</evidence>
<accession>A0A392N7B2</accession>
<comment type="caution">
    <text evidence="2">The sequence shown here is derived from an EMBL/GenBank/DDBJ whole genome shotgun (WGS) entry which is preliminary data.</text>
</comment>
<dbReference type="Proteomes" id="UP000265520">
    <property type="component" value="Unassembled WGS sequence"/>
</dbReference>
<dbReference type="AlphaFoldDB" id="A0A392N7B2"/>
<feature type="domain" description="F-box associated beta-propeller type 1" evidence="1">
    <location>
        <begin position="38"/>
        <end position="251"/>
    </location>
</feature>
<protein>
    <submittedName>
        <fullName evidence="2">F-box protein</fullName>
    </submittedName>
</protein>
<dbReference type="Pfam" id="PF07734">
    <property type="entry name" value="FBA_1"/>
    <property type="match status" value="1"/>
</dbReference>
<gene>
    <name evidence="2" type="ORF">A2U01_0016450</name>
</gene>
<dbReference type="InterPro" id="IPR006527">
    <property type="entry name" value="F-box-assoc_dom_typ1"/>
</dbReference>
<dbReference type="NCBIfam" id="TIGR01640">
    <property type="entry name" value="F_box_assoc_1"/>
    <property type="match status" value="1"/>
</dbReference>
<keyword evidence="3" id="KW-1185">Reference proteome</keyword>
<dbReference type="InterPro" id="IPR017451">
    <property type="entry name" value="F-box-assoc_interact_dom"/>
</dbReference>
<name>A0A392N7B2_9FABA</name>
<dbReference type="PANTHER" id="PTHR31672:SF13">
    <property type="entry name" value="F-BOX PROTEIN CPR30-LIKE"/>
    <property type="match status" value="1"/>
</dbReference>
<evidence type="ECO:0000313" key="2">
    <source>
        <dbReference type="EMBL" id="MCH95473.1"/>
    </source>
</evidence>
<reference evidence="2 3" key="1">
    <citation type="journal article" date="2018" name="Front. Plant Sci.">
        <title>Red Clover (Trifolium pratense) and Zigzag Clover (T. medium) - A Picture of Genomic Similarities and Differences.</title>
        <authorList>
            <person name="Dluhosova J."/>
            <person name="Istvanek J."/>
            <person name="Nedelnik J."/>
            <person name="Repkova J."/>
        </authorList>
    </citation>
    <scope>NUCLEOTIDE SEQUENCE [LARGE SCALE GENOMIC DNA]</scope>
    <source>
        <strain evidence="3">cv. 10/8</strain>
        <tissue evidence="2">Leaf</tissue>
    </source>
</reference>
<dbReference type="EMBL" id="LXQA010029909">
    <property type="protein sequence ID" value="MCH95473.1"/>
    <property type="molecule type" value="Genomic_DNA"/>
</dbReference>
<dbReference type="InterPro" id="IPR050796">
    <property type="entry name" value="SCF_F-box_component"/>
</dbReference>
<evidence type="ECO:0000313" key="3">
    <source>
        <dbReference type="Proteomes" id="UP000265520"/>
    </source>
</evidence>
<feature type="non-terminal residue" evidence="2">
    <location>
        <position position="293"/>
    </location>
</feature>
<dbReference type="PANTHER" id="PTHR31672">
    <property type="entry name" value="BNACNNG10540D PROTEIN"/>
    <property type="match status" value="1"/>
</dbReference>
<proteinExistence type="predicted"/>
<sequence>MNMFRNNFLSYNDPSSLILNVVENHERVFYSFSGDSVNGTVLCLFIAGNCNIVLWNPATNAIKYLPPSEVGLVKLSMPDEAENYVEFNADYYVHGFGYDYVINDYKVIRYVDVSVDSSSEYSEDWLEDLECDSFWEIYILRSNSWRKLHIDMPYSLQCNDGTQVYMDGVCHWLCEEDKPCLVSFYLSNEEFFVTPTPSDVDDCFDVKALWINLAVLNGFIALISYYKETTTFHISILGEIGTKESWTKLIIAGPLSCVERPIGVGMKGQIVFRRKDEELVWLDLRTQMIAELG</sequence>